<accession>A0A1H8SLA7</accession>
<evidence type="ECO:0000256" key="1">
    <source>
        <dbReference type="SAM" id="SignalP"/>
    </source>
</evidence>
<keyword evidence="3" id="KW-1185">Reference proteome</keyword>
<evidence type="ECO:0000313" key="3">
    <source>
        <dbReference type="Proteomes" id="UP000198893"/>
    </source>
</evidence>
<keyword evidence="1" id="KW-0732">Signal</keyword>
<feature type="chain" id="PRO_5011697762" description="DUF4384 domain-containing protein" evidence="1">
    <location>
        <begin position="34"/>
        <end position="160"/>
    </location>
</feature>
<dbReference type="STRING" id="569882.SAMN04490248_11280"/>
<organism evidence="2 3">
    <name type="scientific">Salinihabitans flavidus</name>
    <dbReference type="NCBI Taxonomy" id="569882"/>
    <lineage>
        <taxon>Bacteria</taxon>
        <taxon>Pseudomonadati</taxon>
        <taxon>Pseudomonadota</taxon>
        <taxon>Alphaproteobacteria</taxon>
        <taxon>Rhodobacterales</taxon>
        <taxon>Roseobacteraceae</taxon>
        <taxon>Salinihabitans</taxon>
    </lineage>
</organism>
<protein>
    <recommendedName>
        <fullName evidence="4">DUF4384 domain-containing protein</fullName>
    </recommendedName>
</protein>
<sequence length="160" mass="17700">MRRTRRFEQRRSPGWRRAVLVAAVLTAAGAAGAQERVAEDQTPTGKFLTATEVRPILTATRANWVSVREYGGEDLVYVTHLIAWRCGLYEIRYAINGGQMRQWPVPECDPEAAQPAAIPDGAQVYEVHAAGSVQQITVELLYDDLSVETASFERAAVLMP</sequence>
<feature type="signal peptide" evidence="1">
    <location>
        <begin position="1"/>
        <end position="33"/>
    </location>
</feature>
<evidence type="ECO:0000313" key="2">
    <source>
        <dbReference type="EMBL" id="SEO79068.1"/>
    </source>
</evidence>
<name>A0A1H8SLA7_9RHOB</name>
<dbReference type="Proteomes" id="UP000198893">
    <property type="component" value="Unassembled WGS sequence"/>
</dbReference>
<dbReference type="EMBL" id="FODS01000012">
    <property type="protein sequence ID" value="SEO79068.1"/>
    <property type="molecule type" value="Genomic_DNA"/>
</dbReference>
<proteinExistence type="predicted"/>
<dbReference type="AlphaFoldDB" id="A0A1H8SLA7"/>
<reference evidence="2 3" key="1">
    <citation type="submission" date="2016-10" db="EMBL/GenBank/DDBJ databases">
        <authorList>
            <person name="de Groot N.N."/>
        </authorList>
    </citation>
    <scope>NUCLEOTIDE SEQUENCE [LARGE SCALE GENOMIC DNA]</scope>
    <source>
        <strain evidence="2 3">DSM 27842</strain>
    </source>
</reference>
<evidence type="ECO:0008006" key="4">
    <source>
        <dbReference type="Google" id="ProtNLM"/>
    </source>
</evidence>
<gene>
    <name evidence="2" type="ORF">SAMN04490248_11280</name>
</gene>